<organism evidence="4 5">
    <name type="scientific">Cryobacterium cheniae</name>
    <dbReference type="NCBI Taxonomy" id="1259262"/>
    <lineage>
        <taxon>Bacteria</taxon>
        <taxon>Bacillati</taxon>
        <taxon>Actinomycetota</taxon>
        <taxon>Actinomycetes</taxon>
        <taxon>Micrococcales</taxon>
        <taxon>Microbacteriaceae</taxon>
        <taxon>Cryobacterium</taxon>
    </lineage>
</organism>
<proteinExistence type="predicted"/>
<evidence type="ECO:0000313" key="4">
    <source>
        <dbReference type="EMBL" id="TFC82625.1"/>
    </source>
</evidence>
<feature type="domain" description="Solute-binding protein family 3/N-terminal" evidence="3">
    <location>
        <begin position="64"/>
        <end position="289"/>
    </location>
</feature>
<comment type="caution">
    <text evidence="4">The sequence shown here is derived from an EMBL/GenBank/DDBJ whole genome shotgun (WGS) entry which is preliminary data.</text>
</comment>
<dbReference type="PANTHER" id="PTHR35936">
    <property type="entry name" value="MEMBRANE-BOUND LYTIC MUREIN TRANSGLYCOSYLASE F"/>
    <property type="match status" value="1"/>
</dbReference>
<evidence type="ECO:0000256" key="1">
    <source>
        <dbReference type="ARBA" id="ARBA00022729"/>
    </source>
</evidence>
<dbReference type="AlphaFoldDB" id="A0A4R8XVB4"/>
<evidence type="ECO:0000256" key="2">
    <source>
        <dbReference type="SAM" id="SignalP"/>
    </source>
</evidence>
<dbReference type="PROSITE" id="PS51257">
    <property type="entry name" value="PROKAR_LIPOPROTEIN"/>
    <property type="match status" value="1"/>
</dbReference>
<feature type="chain" id="PRO_5039664019" evidence="2">
    <location>
        <begin position="25"/>
        <end position="303"/>
    </location>
</feature>
<sequence>MRSRYALPALAAVAALLLTGCVDNSTPTTSEDTDGSSSGSTVAGVTTDEAAAALLPDTTAVKGKLVFGTSPNYAPNEFKNDAGEPIGWAIDMSDAIAAKLGLEAQYTVARFENIIPGILGGKIDVGESSFTDNVEREKQVDFVNYYVAGIQWASATGNTVDPDDACGLKVAVQSTTYQDTDEIPGKSDACVAAGKPPIQKLALDTQDAAANAVALGQADAFSADSPVTLYGIAQLKGKLQPAGETFDAAPYGLAVAKDTGMAEAVQAALQSLVDDGTYGAILDEWGVADGGLDTITLNAGGKG</sequence>
<dbReference type="SMART" id="SM00062">
    <property type="entry name" value="PBPb"/>
    <property type="match status" value="1"/>
</dbReference>
<feature type="signal peptide" evidence="2">
    <location>
        <begin position="1"/>
        <end position="24"/>
    </location>
</feature>
<accession>A0A4R8XVB4</accession>
<evidence type="ECO:0000259" key="3">
    <source>
        <dbReference type="SMART" id="SM00062"/>
    </source>
</evidence>
<dbReference type="PANTHER" id="PTHR35936:SF17">
    <property type="entry name" value="ARGININE-BINDING EXTRACELLULAR PROTEIN ARTP"/>
    <property type="match status" value="1"/>
</dbReference>
<dbReference type="OrthoDB" id="4633994at2"/>
<dbReference type="Pfam" id="PF00497">
    <property type="entry name" value="SBP_bac_3"/>
    <property type="match status" value="1"/>
</dbReference>
<reference evidence="4 5" key="1">
    <citation type="submission" date="2019-03" db="EMBL/GenBank/DDBJ databases">
        <title>Genomics of glacier-inhabiting Cryobacterium strains.</title>
        <authorList>
            <person name="Liu Q."/>
            <person name="Xin Y.-H."/>
        </authorList>
    </citation>
    <scope>NUCLEOTIDE SEQUENCE [LARGE SCALE GENOMIC DNA]</scope>
    <source>
        <strain evidence="4 5">TMT2-48-2</strain>
    </source>
</reference>
<dbReference type="Proteomes" id="UP000298433">
    <property type="component" value="Unassembled WGS sequence"/>
</dbReference>
<dbReference type="EMBL" id="SOGN01000024">
    <property type="protein sequence ID" value="TFC82625.1"/>
    <property type="molecule type" value="Genomic_DNA"/>
</dbReference>
<keyword evidence="5" id="KW-1185">Reference proteome</keyword>
<dbReference type="Gene3D" id="3.40.190.10">
    <property type="entry name" value="Periplasmic binding protein-like II"/>
    <property type="match status" value="2"/>
</dbReference>
<dbReference type="RefSeq" id="WP_134369141.1">
    <property type="nucleotide sequence ID" value="NZ_SOGN01000024.1"/>
</dbReference>
<dbReference type="InterPro" id="IPR001638">
    <property type="entry name" value="Solute-binding_3/MltF_N"/>
</dbReference>
<gene>
    <name evidence="4" type="ORF">E3T23_04120</name>
</gene>
<dbReference type="CDD" id="cd01004">
    <property type="entry name" value="PBP2_MidA_like"/>
    <property type="match status" value="1"/>
</dbReference>
<evidence type="ECO:0000313" key="5">
    <source>
        <dbReference type="Proteomes" id="UP000298433"/>
    </source>
</evidence>
<name>A0A4R8XVB4_9MICO</name>
<keyword evidence="1 2" id="KW-0732">Signal</keyword>
<dbReference type="SUPFAM" id="SSF53850">
    <property type="entry name" value="Periplasmic binding protein-like II"/>
    <property type="match status" value="1"/>
</dbReference>
<protein>
    <submittedName>
        <fullName evidence="4">ABC transporter substrate-binding protein</fullName>
    </submittedName>
</protein>